<dbReference type="Pfam" id="PF03572">
    <property type="entry name" value="Peptidase_S41"/>
    <property type="match status" value="1"/>
</dbReference>
<dbReference type="GO" id="GO:0006508">
    <property type="term" value="P:proteolysis"/>
    <property type="evidence" value="ECO:0007669"/>
    <property type="project" value="InterPro"/>
</dbReference>
<dbReference type="SUPFAM" id="SSF52096">
    <property type="entry name" value="ClpP/crotonase"/>
    <property type="match status" value="1"/>
</dbReference>
<dbReference type="InterPro" id="IPR005151">
    <property type="entry name" value="Tail-specific_protease"/>
</dbReference>
<dbReference type="PANTHER" id="PTHR11261">
    <property type="entry name" value="INTERPHOTORECEPTOR RETINOID-BINDING PROTEIN"/>
    <property type="match status" value="1"/>
</dbReference>
<accession>A0A919S455</accession>
<evidence type="ECO:0000259" key="1">
    <source>
        <dbReference type="SMART" id="SM00245"/>
    </source>
</evidence>
<evidence type="ECO:0000313" key="2">
    <source>
        <dbReference type="EMBL" id="GIM64081.1"/>
    </source>
</evidence>
<protein>
    <recommendedName>
        <fullName evidence="1">Tail specific protease domain-containing protein</fullName>
    </recommendedName>
</protein>
<dbReference type="InterPro" id="IPR029045">
    <property type="entry name" value="ClpP/crotonase-like_dom_sf"/>
</dbReference>
<evidence type="ECO:0000313" key="3">
    <source>
        <dbReference type="Proteomes" id="UP000681340"/>
    </source>
</evidence>
<dbReference type="EMBL" id="BOQL01000006">
    <property type="protein sequence ID" value="GIM64081.1"/>
    <property type="molecule type" value="Genomic_DNA"/>
</dbReference>
<keyword evidence="3" id="KW-1185">Reference proteome</keyword>
<dbReference type="Proteomes" id="UP000681340">
    <property type="component" value="Unassembled WGS sequence"/>
</dbReference>
<reference evidence="2" key="1">
    <citation type="submission" date="2021-03" db="EMBL/GenBank/DDBJ databases">
        <title>Whole genome shotgun sequence of Actinoplanes auranticolor NBRC 12245.</title>
        <authorList>
            <person name="Komaki H."/>
            <person name="Tamura T."/>
        </authorList>
    </citation>
    <scope>NUCLEOTIDE SEQUENCE</scope>
    <source>
        <strain evidence="2">NBRC 12245</strain>
    </source>
</reference>
<feature type="domain" description="Tail specific protease" evidence="1">
    <location>
        <begin position="87"/>
        <end position="277"/>
    </location>
</feature>
<comment type="caution">
    <text evidence="2">The sequence shown here is derived from an EMBL/GenBank/DDBJ whole genome shotgun (WGS) entry which is preliminary data.</text>
</comment>
<dbReference type="CDD" id="cd07563">
    <property type="entry name" value="Peptidase_S41_IRBP"/>
    <property type="match status" value="1"/>
</dbReference>
<sequence>MSTDHVRTLAGLSELLVGWLRRLMPAGPRLDGLTADLPAAFAGRHEPVDAAGCRALQECANVHSRHLELHFDAASAALADDEANGWPPPDPVLVRRRSAGVTAVRRLDDGTWVLTLDTLEPYGLARPYLDAAFALAQGSTRLVLDLRGNGGGDPATVAAIAGRLLGDDAHHLSDVLYRDRRRQWWTTDTPPGSALTQPLAVLVGPRTYSSAEALAYHLQARGRAIVVGEPTRGAADHVTPVRLTREVLGFLPEAEVRDAVTGGNWEGTGVLPDIGHPHATTLEAALALPAEPAQR</sequence>
<dbReference type="SMART" id="SM00245">
    <property type="entry name" value="TSPc"/>
    <property type="match status" value="1"/>
</dbReference>
<dbReference type="PANTHER" id="PTHR11261:SF3">
    <property type="entry name" value="RETINOL-BINDING PROTEIN 3"/>
    <property type="match status" value="1"/>
</dbReference>
<dbReference type="GO" id="GO:0008236">
    <property type="term" value="F:serine-type peptidase activity"/>
    <property type="evidence" value="ECO:0007669"/>
    <property type="project" value="InterPro"/>
</dbReference>
<dbReference type="Gene3D" id="3.90.226.10">
    <property type="entry name" value="2-enoyl-CoA Hydratase, Chain A, domain 1"/>
    <property type="match status" value="1"/>
</dbReference>
<dbReference type="RefSeq" id="WP_212986939.1">
    <property type="nucleotide sequence ID" value="NZ_BAABEA010000051.1"/>
</dbReference>
<organism evidence="2 3">
    <name type="scientific">Actinoplanes auranticolor</name>
    <dbReference type="NCBI Taxonomy" id="47988"/>
    <lineage>
        <taxon>Bacteria</taxon>
        <taxon>Bacillati</taxon>
        <taxon>Actinomycetota</taxon>
        <taxon>Actinomycetes</taxon>
        <taxon>Micromonosporales</taxon>
        <taxon>Micromonosporaceae</taxon>
        <taxon>Actinoplanes</taxon>
    </lineage>
</organism>
<dbReference type="Gene3D" id="3.30.750.44">
    <property type="match status" value="1"/>
</dbReference>
<name>A0A919S455_9ACTN</name>
<gene>
    <name evidence="2" type="ORF">Aau02nite_08210</name>
</gene>
<proteinExistence type="predicted"/>
<dbReference type="AlphaFoldDB" id="A0A919S455"/>